<gene>
    <name evidence="11" type="ORF">SAMN06265368_0649</name>
</gene>
<evidence type="ECO:0000256" key="2">
    <source>
        <dbReference type="ARBA" id="ARBA00005346"/>
    </source>
</evidence>
<feature type="transmembrane region" description="Helical" evidence="9">
    <location>
        <begin position="296"/>
        <end position="314"/>
    </location>
</feature>
<keyword evidence="5 9" id="KW-1133">Transmembrane helix</keyword>
<feature type="transmembrane region" description="Helical" evidence="9">
    <location>
        <begin position="391"/>
        <end position="409"/>
    </location>
</feature>
<dbReference type="NCBIfam" id="NF009306">
    <property type="entry name" value="PRK12663.1"/>
    <property type="match status" value="1"/>
</dbReference>
<evidence type="ECO:0000256" key="3">
    <source>
        <dbReference type="ARBA" id="ARBA00022475"/>
    </source>
</evidence>
<dbReference type="OrthoDB" id="9768329at2"/>
<dbReference type="InterPro" id="IPR003918">
    <property type="entry name" value="NADH_UbQ_OxRdtase"/>
</dbReference>
<feature type="transmembrane region" description="Helical" evidence="9">
    <location>
        <begin position="321"/>
        <end position="345"/>
    </location>
</feature>
<organism evidence="11 12">
    <name type="scientific">Cohaesibacter gelatinilyticus</name>
    <dbReference type="NCBI Taxonomy" id="372072"/>
    <lineage>
        <taxon>Bacteria</taxon>
        <taxon>Pseudomonadati</taxon>
        <taxon>Pseudomonadota</taxon>
        <taxon>Alphaproteobacteria</taxon>
        <taxon>Hyphomicrobiales</taxon>
        <taxon>Cohaesibacteraceae</taxon>
    </lineage>
</organism>
<dbReference type="Pfam" id="PF00361">
    <property type="entry name" value="Proton_antipo_M"/>
    <property type="match status" value="1"/>
</dbReference>
<evidence type="ECO:0000259" key="10">
    <source>
        <dbReference type="Pfam" id="PF00361"/>
    </source>
</evidence>
<feature type="transmembrane region" description="Helical" evidence="9">
    <location>
        <begin position="25"/>
        <end position="44"/>
    </location>
</feature>
<evidence type="ECO:0000256" key="8">
    <source>
        <dbReference type="SAM" id="MobiDB-lite"/>
    </source>
</evidence>
<evidence type="ECO:0000313" key="11">
    <source>
        <dbReference type="EMBL" id="SNZ07083.1"/>
    </source>
</evidence>
<dbReference type="PRINTS" id="PR01437">
    <property type="entry name" value="NUOXDRDTASE4"/>
</dbReference>
<feature type="domain" description="NADH:quinone oxidoreductase/Mrp antiporter transmembrane" evidence="10">
    <location>
        <begin position="150"/>
        <end position="441"/>
    </location>
</feature>
<dbReference type="InterPro" id="IPR050586">
    <property type="entry name" value="CPA3_Na-H_Antiporter_D"/>
</dbReference>
<accession>A0A285NDW1</accession>
<comment type="similarity">
    <text evidence="2">Belongs to the CPA3 antiporters (TC 2.A.63) subunit D family.</text>
</comment>
<feature type="transmembrane region" description="Helical" evidence="9">
    <location>
        <begin position="260"/>
        <end position="284"/>
    </location>
</feature>
<keyword evidence="3" id="KW-1003">Cell membrane</keyword>
<dbReference type="InterPro" id="IPR001750">
    <property type="entry name" value="ND/Mrp_TM"/>
</dbReference>
<keyword evidence="12" id="KW-1185">Reference proteome</keyword>
<feature type="transmembrane region" description="Helical" evidence="9">
    <location>
        <begin position="351"/>
        <end position="370"/>
    </location>
</feature>
<feature type="region of interest" description="Disordered" evidence="8">
    <location>
        <begin position="535"/>
        <end position="556"/>
    </location>
</feature>
<feature type="transmembrane region" description="Helical" evidence="9">
    <location>
        <begin position="481"/>
        <end position="503"/>
    </location>
</feature>
<comment type="subcellular location">
    <subcellularLocation>
        <location evidence="1">Cell membrane</location>
        <topology evidence="1">Multi-pass membrane protein</topology>
    </subcellularLocation>
    <subcellularLocation>
        <location evidence="7">Membrane</location>
        <topology evidence="7">Multi-pass membrane protein</topology>
    </subcellularLocation>
</comment>
<feature type="transmembrane region" description="Helical" evidence="9">
    <location>
        <begin position="90"/>
        <end position="117"/>
    </location>
</feature>
<evidence type="ECO:0000313" key="12">
    <source>
        <dbReference type="Proteomes" id="UP000219439"/>
    </source>
</evidence>
<feature type="transmembrane region" description="Helical" evidence="9">
    <location>
        <begin position="51"/>
        <end position="70"/>
    </location>
</feature>
<dbReference type="PANTHER" id="PTHR42703">
    <property type="entry name" value="NADH DEHYDROGENASE"/>
    <property type="match status" value="1"/>
</dbReference>
<keyword evidence="4 7" id="KW-0812">Transmembrane</keyword>
<dbReference type="PANTHER" id="PTHR42703:SF1">
    <property type="entry name" value="NA(+)_H(+) ANTIPORTER SUBUNIT D1"/>
    <property type="match status" value="1"/>
</dbReference>
<dbReference type="GO" id="GO:0042773">
    <property type="term" value="P:ATP synthesis coupled electron transport"/>
    <property type="evidence" value="ECO:0007669"/>
    <property type="project" value="InterPro"/>
</dbReference>
<reference evidence="11 12" key="1">
    <citation type="submission" date="2017-09" db="EMBL/GenBank/DDBJ databases">
        <authorList>
            <person name="Ehlers B."/>
            <person name="Leendertz F.H."/>
        </authorList>
    </citation>
    <scope>NUCLEOTIDE SEQUENCE [LARGE SCALE GENOMIC DNA]</scope>
    <source>
        <strain evidence="11 12">DSM 18289</strain>
    </source>
</reference>
<protein>
    <submittedName>
        <fullName evidence="11">Multicomponent Na+:H+ antiporter subunit D</fullName>
    </submittedName>
</protein>
<dbReference type="Proteomes" id="UP000219439">
    <property type="component" value="Unassembled WGS sequence"/>
</dbReference>
<dbReference type="EMBL" id="OBEL01000001">
    <property type="protein sequence ID" value="SNZ07083.1"/>
    <property type="molecule type" value="Genomic_DNA"/>
</dbReference>
<dbReference type="RefSeq" id="WP_097151955.1">
    <property type="nucleotide sequence ID" value="NZ_OBEL01000001.1"/>
</dbReference>
<name>A0A285NDW1_9HYPH</name>
<feature type="transmembrane region" description="Helical" evidence="9">
    <location>
        <begin position="129"/>
        <end position="148"/>
    </location>
</feature>
<evidence type="ECO:0000256" key="5">
    <source>
        <dbReference type="ARBA" id="ARBA00022989"/>
    </source>
</evidence>
<dbReference type="GO" id="GO:0005886">
    <property type="term" value="C:plasma membrane"/>
    <property type="evidence" value="ECO:0007669"/>
    <property type="project" value="UniProtKB-SubCell"/>
</dbReference>
<feature type="transmembrane region" description="Helical" evidence="9">
    <location>
        <begin position="225"/>
        <end position="251"/>
    </location>
</feature>
<evidence type="ECO:0000256" key="1">
    <source>
        <dbReference type="ARBA" id="ARBA00004651"/>
    </source>
</evidence>
<feature type="transmembrane region" description="Helical" evidence="9">
    <location>
        <begin position="185"/>
        <end position="205"/>
    </location>
</feature>
<dbReference type="GO" id="GO:0008137">
    <property type="term" value="F:NADH dehydrogenase (ubiquinone) activity"/>
    <property type="evidence" value="ECO:0007669"/>
    <property type="project" value="InterPro"/>
</dbReference>
<dbReference type="AlphaFoldDB" id="A0A285NDW1"/>
<feature type="transmembrane region" description="Helical" evidence="9">
    <location>
        <begin position="429"/>
        <end position="450"/>
    </location>
</feature>
<evidence type="ECO:0000256" key="9">
    <source>
        <dbReference type="SAM" id="Phobius"/>
    </source>
</evidence>
<feature type="transmembrane region" description="Helical" evidence="9">
    <location>
        <begin position="154"/>
        <end position="173"/>
    </location>
</feature>
<proteinExistence type="inferred from homology"/>
<evidence type="ECO:0000256" key="4">
    <source>
        <dbReference type="ARBA" id="ARBA00022692"/>
    </source>
</evidence>
<evidence type="ECO:0000256" key="6">
    <source>
        <dbReference type="ARBA" id="ARBA00023136"/>
    </source>
</evidence>
<sequence length="556" mass="59330">MAGSPSHSVDLSQAMIIAPSSPSDWLIISPIIITILAGAIMVMLRSKPNIHAYLATIAMAMVVTCELLLLQNVLEQGPQSMTMGRWMPPFGISFTVDAMGALLAAVSGIVALAVCIYSSLDINYTGRRLGFYPFLMLLMTGVSGSFLTGDIFNLYVWFEVMLISSFGLIILGGERAQIDGALKYAILNLMATTLFLVATGLLYGVTGTLNMADIALKTTLLPPGAPMGTIGALYFLAFAMKAAAFPVNFWLPASYHTPRIVVSAVFAGLLTKVGVYALIRTLVMILPESREQLSEIMAIVAALTMLVGTLGALAQNDVRRILGYLVIAGIGSMLAGVAIGTGTAIMGSILYAVHSILVMTALYLSLGVLIRMSGGKYSLAELGGGYKASSLLSILFLVLVFAVSGLPPFSGFWPKFVLVEAALSEGHHWLTFAILISGLLTSIAMGRVWAHAFWRGGPIGTEDGRDAAPLNNLVGTVRARAFIPISVLTVFVVIMGVMPTPFFGMAQAGSYSLLRPQAYTQAVFGEVIKQKQEQHKIMNKEAESKNEVDKKEEGSH</sequence>
<evidence type="ECO:0000256" key="7">
    <source>
        <dbReference type="RuleBase" id="RU000320"/>
    </source>
</evidence>
<keyword evidence="6 9" id="KW-0472">Membrane</keyword>